<dbReference type="EC" id="4.2.1.17" evidence="3"/>
<dbReference type="InterPro" id="IPR029045">
    <property type="entry name" value="ClpP/crotonase-like_dom_sf"/>
</dbReference>
<dbReference type="InterPro" id="IPR014748">
    <property type="entry name" value="Enoyl-CoA_hydra_C"/>
</dbReference>
<evidence type="ECO:0000313" key="3">
    <source>
        <dbReference type="EMBL" id="CUS53812.1"/>
    </source>
</evidence>
<gene>
    <name evidence="3" type="ORF">MGWOODY_XGa2894</name>
</gene>
<dbReference type="GO" id="GO:0006635">
    <property type="term" value="P:fatty acid beta-oxidation"/>
    <property type="evidence" value="ECO:0007669"/>
    <property type="project" value="TreeGrafter"/>
</dbReference>
<protein>
    <submittedName>
        <fullName evidence="3">Enoyl-CoA hydratase</fullName>
        <ecNumber evidence="3">4.2.1.17</ecNumber>
    </submittedName>
</protein>
<dbReference type="InterPro" id="IPR001753">
    <property type="entry name" value="Enoyl-CoA_hydra/iso"/>
</dbReference>
<organism evidence="3">
    <name type="scientific">hydrothermal vent metagenome</name>
    <dbReference type="NCBI Taxonomy" id="652676"/>
    <lineage>
        <taxon>unclassified sequences</taxon>
        <taxon>metagenomes</taxon>
        <taxon>ecological metagenomes</taxon>
    </lineage>
</organism>
<dbReference type="GO" id="GO:0004300">
    <property type="term" value="F:enoyl-CoA hydratase activity"/>
    <property type="evidence" value="ECO:0007669"/>
    <property type="project" value="UniProtKB-EC"/>
</dbReference>
<dbReference type="PANTHER" id="PTHR11941">
    <property type="entry name" value="ENOYL-COA HYDRATASE-RELATED"/>
    <property type="match status" value="1"/>
</dbReference>
<keyword evidence="2 3" id="KW-0456">Lyase</keyword>
<evidence type="ECO:0000256" key="2">
    <source>
        <dbReference type="ARBA" id="ARBA00023239"/>
    </source>
</evidence>
<dbReference type="Pfam" id="PF00378">
    <property type="entry name" value="ECH_1"/>
    <property type="match status" value="1"/>
</dbReference>
<sequence length="262" mass="28000">MPEFHTIELSIKDDIAQLTLNRPDSANAMNTQMAEEILAVLTGPEAPAAAARCIVLTGTGSRAFCAGADLKERKGMTDTVWIQQHAVFETLGLALMDLQVPLIGAINGAAFGGGMEMTLACDFAYAANTARFALTETTLGILPGMCGTQYLPGAVGIRRAKEIILTGRPFNAQQGLQWGVINQVCEPDQLLDQVFDTAAAIAANGPIAVREAKRALNHAGRGGIKAGYRIELDAYSRVVPTADRREGILAFNEKRKPQFKGE</sequence>
<dbReference type="InterPro" id="IPR018376">
    <property type="entry name" value="Enoyl-CoA_hyd/isom_CS"/>
</dbReference>
<comment type="similarity">
    <text evidence="1">Belongs to the enoyl-CoA hydratase/isomerase family.</text>
</comment>
<proteinExistence type="inferred from homology"/>
<dbReference type="FunFam" id="1.10.12.10:FF:000001">
    <property type="entry name" value="Probable enoyl-CoA hydratase, mitochondrial"/>
    <property type="match status" value="1"/>
</dbReference>
<dbReference type="EMBL" id="CZRL01000098">
    <property type="protein sequence ID" value="CUS53812.1"/>
    <property type="molecule type" value="Genomic_DNA"/>
</dbReference>
<evidence type="ECO:0000256" key="1">
    <source>
        <dbReference type="ARBA" id="ARBA00005254"/>
    </source>
</evidence>
<dbReference type="FunFam" id="3.90.226.10:FF:000009">
    <property type="entry name" value="Carnitinyl-CoA dehydratase"/>
    <property type="match status" value="1"/>
</dbReference>
<dbReference type="SUPFAM" id="SSF52096">
    <property type="entry name" value="ClpP/crotonase"/>
    <property type="match status" value="1"/>
</dbReference>
<dbReference type="Gene3D" id="3.90.226.10">
    <property type="entry name" value="2-enoyl-CoA Hydratase, Chain A, domain 1"/>
    <property type="match status" value="1"/>
</dbReference>
<dbReference type="Gene3D" id="1.10.12.10">
    <property type="entry name" value="Lyase 2-enoyl-coa Hydratase, Chain A, domain 2"/>
    <property type="match status" value="1"/>
</dbReference>
<reference evidence="3" key="1">
    <citation type="submission" date="2015-10" db="EMBL/GenBank/DDBJ databases">
        <authorList>
            <person name="Gilbert D.G."/>
        </authorList>
    </citation>
    <scope>NUCLEOTIDE SEQUENCE</scope>
</reference>
<name>A0A160TUE6_9ZZZZ</name>
<dbReference type="PANTHER" id="PTHR11941:SF54">
    <property type="entry name" value="ENOYL-COA HYDRATASE, MITOCHONDRIAL"/>
    <property type="match status" value="1"/>
</dbReference>
<accession>A0A160TUE6</accession>
<dbReference type="AlphaFoldDB" id="A0A160TUE6"/>
<dbReference type="PROSITE" id="PS00166">
    <property type="entry name" value="ENOYL_COA_HYDRATASE"/>
    <property type="match status" value="1"/>
</dbReference>
<dbReference type="CDD" id="cd06558">
    <property type="entry name" value="crotonase-like"/>
    <property type="match status" value="1"/>
</dbReference>